<gene>
    <name evidence="4" type="ORF">H7C19_18640</name>
</gene>
<keyword evidence="2" id="KW-0012">Acyltransferase</keyword>
<keyword evidence="1 4" id="KW-0808">Transferase</keyword>
<keyword evidence="5" id="KW-1185">Reference proteome</keyword>
<evidence type="ECO:0000256" key="1">
    <source>
        <dbReference type="ARBA" id="ARBA00022679"/>
    </source>
</evidence>
<proteinExistence type="predicted"/>
<dbReference type="Pfam" id="PF00583">
    <property type="entry name" value="Acetyltransf_1"/>
    <property type="match status" value="1"/>
</dbReference>
<dbReference type="Gene3D" id="3.40.630.30">
    <property type="match status" value="1"/>
</dbReference>
<reference evidence="4 5" key="1">
    <citation type="submission" date="2020-08" db="EMBL/GenBank/DDBJ databases">
        <title>Cohnella phylogeny.</title>
        <authorList>
            <person name="Dunlap C."/>
        </authorList>
    </citation>
    <scope>NUCLEOTIDE SEQUENCE [LARGE SCALE GENOMIC DNA]</scope>
    <source>
        <strain evidence="4 5">DSM 28246</strain>
    </source>
</reference>
<feature type="domain" description="N-acetyltransferase" evidence="3">
    <location>
        <begin position="25"/>
        <end position="194"/>
    </location>
</feature>
<dbReference type="CDD" id="cd04301">
    <property type="entry name" value="NAT_SF"/>
    <property type="match status" value="1"/>
</dbReference>
<organism evidence="4 5">
    <name type="scientific">Cohnella nanjingensis</name>
    <dbReference type="NCBI Taxonomy" id="1387779"/>
    <lineage>
        <taxon>Bacteria</taxon>
        <taxon>Bacillati</taxon>
        <taxon>Bacillota</taxon>
        <taxon>Bacilli</taxon>
        <taxon>Bacillales</taxon>
        <taxon>Paenibacillaceae</taxon>
        <taxon>Cohnella</taxon>
    </lineage>
</organism>
<name>A0A7X0RS62_9BACL</name>
<comment type="caution">
    <text evidence="4">The sequence shown here is derived from an EMBL/GenBank/DDBJ whole genome shotgun (WGS) entry which is preliminary data.</text>
</comment>
<evidence type="ECO:0000259" key="3">
    <source>
        <dbReference type="PROSITE" id="PS51186"/>
    </source>
</evidence>
<dbReference type="PROSITE" id="PS51186">
    <property type="entry name" value="GNAT"/>
    <property type="match status" value="1"/>
</dbReference>
<dbReference type="AlphaFoldDB" id="A0A7X0RS62"/>
<evidence type="ECO:0000313" key="5">
    <source>
        <dbReference type="Proteomes" id="UP000547209"/>
    </source>
</evidence>
<protein>
    <submittedName>
        <fullName evidence="4">GNAT family N-acetyltransferase</fullName>
    </submittedName>
</protein>
<dbReference type="EMBL" id="JACJVP010000030">
    <property type="protein sequence ID" value="MBB6672704.1"/>
    <property type="molecule type" value="Genomic_DNA"/>
</dbReference>
<evidence type="ECO:0000313" key="4">
    <source>
        <dbReference type="EMBL" id="MBB6672704.1"/>
    </source>
</evidence>
<accession>A0A7X0RS62</accession>
<dbReference type="PANTHER" id="PTHR43877">
    <property type="entry name" value="AMINOALKYLPHOSPHONATE N-ACETYLTRANSFERASE-RELATED-RELATED"/>
    <property type="match status" value="1"/>
</dbReference>
<sequence length="194" mass="21610">MTEETNSVPGKLDGREVEAGIGTAFRADQAKPADADAVMRLLVRTAEWFRSLGSTQWQALLAGEDSHRTVEAISRGDVYVFRPQGEEAIAGMVMLLREPSAWDRELWGAEGHASAVYLHRLAIDRETAGRGLGGRIMRWVETDVRFPGKDRIRLDCLADNPVLNAFYAGLGYMYEGRAENANGSYSKYEKRLRS</sequence>
<dbReference type="InterPro" id="IPR016181">
    <property type="entry name" value="Acyl_CoA_acyltransferase"/>
</dbReference>
<dbReference type="Proteomes" id="UP000547209">
    <property type="component" value="Unassembled WGS sequence"/>
</dbReference>
<dbReference type="GO" id="GO:0016747">
    <property type="term" value="F:acyltransferase activity, transferring groups other than amino-acyl groups"/>
    <property type="evidence" value="ECO:0007669"/>
    <property type="project" value="InterPro"/>
</dbReference>
<dbReference type="RefSeq" id="WP_185670559.1">
    <property type="nucleotide sequence ID" value="NZ_JACJVP010000030.1"/>
</dbReference>
<evidence type="ECO:0000256" key="2">
    <source>
        <dbReference type="ARBA" id="ARBA00023315"/>
    </source>
</evidence>
<dbReference type="InterPro" id="IPR000182">
    <property type="entry name" value="GNAT_dom"/>
</dbReference>
<dbReference type="InterPro" id="IPR050832">
    <property type="entry name" value="Bact_Acetyltransf"/>
</dbReference>
<dbReference type="SUPFAM" id="SSF55729">
    <property type="entry name" value="Acyl-CoA N-acyltransferases (Nat)"/>
    <property type="match status" value="1"/>
</dbReference>